<comment type="caution">
    <text evidence="1">The sequence shown here is derived from an EMBL/GenBank/DDBJ whole genome shotgun (WGS) entry which is preliminary data.</text>
</comment>
<dbReference type="Proteomes" id="UP001251870">
    <property type="component" value="Unassembled WGS sequence"/>
</dbReference>
<name>A0ABU2DR27_9MICC</name>
<proteinExistence type="predicted"/>
<keyword evidence="2" id="KW-1185">Reference proteome</keyword>
<dbReference type="RefSeq" id="WP_310547910.1">
    <property type="nucleotide sequence ID" value="NZ_JAVKGR010000003.1"/>
</dbReference>
<organism evidence="1 2">
    <name type="scientific">Nesterenkonia aerolata</name>
    <dbReference type="NCBI Taxonomy" id="3074079"/>
    <lineage>
        <taxon>Bacteria</taxon>
        <taxon>Bacillati</taxon>
        <taxon>Actinomycetota</taxon>
        <taxon>Actinomycetes</taxon>
        <taxon>Micrococcales</taxon>
        <taxon>Micrococcaceae</taxon>
        <taxon>Nesterenkonia</taxon>
    </lineage>
</organism>
<reference evidence="1 2" key="1">
    <citation type="submission" date="2023-09" db="EMBL/GenBank/DDBJ databases">
        <title>Description of three actinobacteria isolated from air of manufacturing shop in a pharmaceutical factory.</title>
        <authorList>
            <person name="Zhang D.-F."/>
        </authorList>
    </citation>
    <scope>NUCLEOTIDE SEQUENCE [LARGE SCALE GENOMIC DNA]</scope>
    <source>
        <strain evidence="1 2">LY-0111</strain>
    </source>
</reference>
<protein>
    <submittedName>
        <fullName evidence="1">Uncharacterized protein</fullName>
    </submittedName>
</protein>
<evidence type="ECO:0000313" key="1">
    <source>
        <dbReference type="EMBL" id="MDR8018923.1"/>
    </source>
</evidence>
<accession>A0ABU2DR27</accession>
<evidence type="ECO:0000313" key="2">
    <source>
        <dbReference type="Proteomes" id="UP001251870"/>
    </source>
</evidence>
<gene>
    <name evidence="1" type="ORF">RIL96_05020</name>
</gene>
<sequence length="123" mass="13140">MSTRILALVPAEADPQAVSAALNQELSVGDVALCAVIGGDAPHSWRAHSERWGIEHIASAQMLNMTDDAWRHYLQARITRTLGSFAAQQVWQVQAAGDVVNVIWSAGDPVEAIVPALCGEHSS</sequence>
<dbReference type="EMBL" id="JAVKGR010000003">
    <property type="protein sequence ID" value="MDR8018923.1"/>
    <property type="molecule type" value="Genomic_DNA"/>
</dbReference>